<protein>
    <submittedName>
        <fullName evidence="2">ATP-binding protein</fullName>
    </submittedName>
</protein>
<dbReference type="InterPro" id="IPR027417">
    <property type="entry name" value="P-loop_NTPase"/>
</dbReference>
<name>A0A934NJR3_9FLAO</name>
<dbReference type="GO" id="GO:0005524">
    <property type="term" value="F:ATP binding"/>
    <property type="evidence" value="ECO:0007669"/>
    <property type="project" value="UniProtKB-KW"/>
</dbReference>
<keyword evidence="2" id="KW-0067">ATP-binding</keyword>
<dbReference type="SUPFAM" id="SSF52540">
    <property type="entry name" value="P-loop containing nucleoside triphosphate hydrolases"/>
    <property type="match status" value="1"/>
</dbReference>
<dbReference type="Pfam" id="PF13304">
    <property type="entry name" value="AAA_21"/>
    <property type="match status" value="1"/>
</dbReference>
<proteinExistence type="predicted"/>
<dbReference type="InterPro" id="IPR003959">
    <property type="entry name" value="ATPase_AAA_core"/>
</dbReference>
<gene>
    <name evidence="2" type="ORF">JEM65_20740</name>
</gene>
<keyword evidence="3" id="KW-1185">Reference proteome</keyword>
<dbReference type="EMBL" id="JAEHJZ010000080">
    <property type="protein sequence ID" value="MBJ7883063.1"/>
    <property type="molecule type" value="Genomic_DNA"/>
</dbReference>
<dbReference type="AlphaFoldDB" id="A0A934NJR3"/>
<evidence type="ECO:0000259" key="1">
    <source>
        <dbReference type="Pfam" id="PF13304"/>
    </source>
</evidence>
<organism evidence="2 3">
    <name type="scientific">Gelidibacter salicanalis</name>
    <dbReference type="NCBI Taxonomy" id="291193"/>
    <lineage>
        <taxon>Bacteria</taxon>
        <taxon>Pseudomonadati</taxon>
        <taxon>Bacteroidota</taxon>
        <taxon>Flavobacteriia</taxon>
        <taxon>Flavobacteriales</taxon>
        <taxon>Flavobacteriaceae</taxon>
        <taxon>Gelidibacter</taxon>
    </lineage>
</organism>
<comment type="caution">
    <text evidence="2">The sequence shown here is derived from an EMBL/GenBank/DDBJ whole genome shotgun (WGS) entry which is preliminary data.</text>
</comment>
<dbReference type="GO" id="GO:0016887">
    <property type="term" value="F:ATP hydrolysis activity"/>
    <property type="evidence" value="ECO:0007669"/>
    <property type="project" value="InterPro"/>
</dbReference>
<keyword evidence="2" id="KW-0547">Nucleotide-binding</keyword>
<dbReference type="CDD" id="cd00267">
    <property type="entry name" value="ABC_ATPase"/>
    <property type="match status" value="1"/>
</dbReference>
<accession>A0A934NJR3</accession>
<sequence length="402" mass="46695">MLIEFKYSNFLSYKDETTLLMTPVKSFKEHRDTHIIKTNKGFELLKTAAVYGKNGGGKSNFIAAMGFMKKTIHNSFADSLKKEEDRGRKDFNFKLTEESEDSPTCFEVSFLSEDDIIYRYGFEIKGYKIVKEWLFKKVESETPLFERNENKFRINASGFAEGNKYKKDVNSNVLFLSHLAQNNTNVASLVFKWFRSVNVVSGLDDRHYKNVTKNLLNDVPEFKAWLSLAVKFLEITNINTSKDKNIITYHNKFDQNDAIVDSVAFDFEREESQGTKKLIYLLGAVYDTLMLGKVLFIDEVDSKLHPNLSKKLLELFHRLNIRNAQFIFTAHDAVLLDKDLFRRDQIWFVDRNKFGASELYSMSEFNADVVRNSSDFRKKYLDSVFGAAETLEITDELIKLMY</sequence>
<dbReference type="Gene3D" id="3.40.50.300">
    <property type="entry name" value="P-loop containing nucleotide triphosphate hydrolases"/>
    <property type="match status" value="1"/>
</dbReference>
<reference evidence="2 3" key="1">
    <citation type="submission" date="2020-09" db="EMBL/GenBank/DDBJ databases">
        <title>Draft genome of Gelidibacter salicanalis PAMC21136.</title>
        <authorList>
            <person name="Park H."/>
        </authorList>
    </citation>
    <scope>NUCLEOTIDE SEQUENCE [LARGE SCALE GENOMIC DNA]</scope>
    <source>
        <strain evidence="2 3">PAMC21136</strain>
    </source>
</reference>
<feature type="domain" description="ATPase AAA-type core" evidence="1">
    <location>
        <begin position="49"/>
        <end position="337"/>
    </location>
</feature>
<dbReference type="Proteomes" id="UP000662373">
    <property type="component" value="Unassembled WGS sequence"/>
</dbReference>
<dbReference type="PANTHER" id="PTHR40396:SF1">
    <property type="entry name" value="ATPASE AAA-TYPE CORE DOMAIN-CONTAINING PROTEIN"/>
    <property type="match status" value="1"/>
</dbReference>
<evidence type="ECO:0000313" key="2">
    <source>
        <dbReference type="EMBL" id="MBJ7883063.1"/>
    </source>
</evidence>
<dbReference type="RefSeq" id="WP_199603616.1">
    <property type="nucleotide sequence ID" value="NZ_JAEHJZ010000080.1"/>
</dbReference>
<dbReference type="PANTHER" id="PTHR40396">
    <property type="entry name" value="ATPASE-LIKE PROTEIN"/>
    <property type="match status" value="1"/>
</dbReference>
<evidence type="ECO:0000313" key="3">
    <source>
        <dbReference type="Proteomes" id="UP000662373"/>
    </source>
</evidence>